<protein>
    <recommendedName>
        <fullName evidence="2">Reverse transcriptase domain-containing protein</fullName>
    </recommendedName>
</protein>
<gene>
    <name evidence="3" type="ORF">O181_006210</name>
</gene>
<dbReference type="CDD" id="cd00303">
    <property type="entry name" value="retropepsin_like"/>
    <property type="match status" value="1"/>
</dbReference>
<dbReference type="AlphaFoldDB" id="A0A9Q3GGL7"/>
<dbReference type="InterPro" id="IPR043128">
    <property type="entry name" value="Rev_trsase/Diguanyl_cyclase"/>
</dbReference>
<organism evidence="3 4">
    <name type="scientific">Austropuccinia psidii MF-1</name>
    <dbReference type="NCBI Taxonomy" id="1389203"/>
    <lineage>
        <taxon>Eukaryota</taxon>
        <taxon>Fungi</taxon>
        <taxon>Dikarya</taxon>
        <taxon>Basidiomycota</taxon>
        <taxon>Pucciniomycotina</taxon>
        <taxon>Pucciniomycetes</taxon>
        <taxon>Pucciniales</taxon>
        <taxon>Sphaerophragmiaceae</taxon>
        <taxon>Austropuccinia</taxon>
    </lineage>
</organism>
<dbReference type="Gene3D" id="3.30.70.270">
    <property type="match status" value="1"/>
</dbReference>
<dbReference type="SUPFAM" id="SSF56672">
    <property type="entry name" value="DNA/RNA polymerases"/>
    <property type="match status" value="1"/>
</dbReference>
<feature type="compositionally biased region" description="Basic and acidic residues" evidence="1">
    <location>
        <begin position="7"/>
        <end position="26"/>
    </location>
</feature>
<keyword evidence="4" id="KW-1185">Reference proteome</keyword>
<dbReference type="CDD" id="cd01647">
    <property type="entry name" value="RT_LTR"/>
    <property type="match status" value="1"/>
</dbReference>
<dbReference type="PANTHER" id="PTHR24559">
    <property type="entry name" value="TRANSPOSON TY3-I GAG-POL POLYPROTEIN"/>
    <property type="match status" value="1"/>
</dbReference>
<dbReference type="InterPro" id="IPR000477">
    <property type="entry name" value="RT_dom"/>
</dbReference>
<dbReference type="OrthoDB" id="2446696at2759"/>
<sequence>MDVTLELDTRYHERQKEKGGNKEKKPLVLGSNPSRPPQGSSLKRPHHKKNNKGKQFQSSKYKPHAALLNKNNKFIVSEKGRRIKEGLCTYCGGKNPIEKCFKRPQNKPGSIRGFPSKQGNPDILIDSGAKSTFISKKFFPKYSLTISELPENIPLLILYSNESPALFITHYTKWVVDFPSFQNFEWDFFIIDSPKGEDLILDYYFLYHFNPITYWKNVLITYDSSHKDSSGINSSASNNIATHHACDHHMELEDLLPPVGFIYSLSNQESETLQAYISENVEKVFIFPSSSSTRAPVLFVKKKDGGLCLCFDYLKLNDVTRKNGYSVPPINQLFTVFNGSTIFSKIDLHGAYNLLRIKEGDEHLTAFRPKYGIYEYLVMPFGPTNSPSSFQNLLNDIFSDFLDIFAVVYLEDIMVFSSSEEEHVRHVASILQKLRDNNSFSKA</sequence>
<feature type="compositionally biased region" description="Polar residues" evidence="1">
    <location>
        <begin position="31"/>
        <end position="41"/>
    </location>
</feature>
<dbReference type="Gene3D" id="2.40.70.10">
    <property type="entry name" value="Acid Proteases"/>
    <property type="match status" value="1"/>
</dbReference>
<dbReference type="Proteomes" id="UP000765509">
    <property type="component" value="Unassembled WGS sequence"/>
</dbReference>
<dbReference type="InterPro" id="IPR043502">
    <property type="entry name" value="DNA/RNA_pol_sf"/>
</dbReference>
<dbReference type="PANTHER" id="PTHR24559:SF440">
    <property type="entry name" value="RIBONUCLEASE H"/>
    <property type="match status" value="1"/>
</dbReference>
<dbReference type="InterPro" id="IPR021109">
    <property type="entry name" value="Peptidase_aspartic_dom_sf"/>
</dbReference>
<reference evidence="3" key="1">
    <citation type="submission" date="2021-03" db="EMBL/GenBank/DDBJ databases">
        <title>Draft genome sequence of rust myrtle Austropuccinia psidii MF-1, a brazilian biotype.</title>
        <authorList>
            <person name="Quecine M.C."/>
            <person name="Pachon D.M.R."/>
            <person name="Bonatelli M.L."/>
            <person name="Correr F.H."/>
            <person name="Franceschini L.M."/>
            <person name="Leite T.F."/>
            <person name="Margarido G.R.A."/>
            <person name="Almeida C.A."/>
            <person name="Ferrarezi J.A."/>
            <person name="Labate C.A."/>
        </authorList>
    </citation>
    <scope>NUCLEOTIDE SEQUENCE</scope>
    <source>
        <strain evidence="3">MF-1</strain>
    </source>
</reference>
<feature type="compositionally biased region" description="Basic residues" evidence="1">
    <location>
        <begin position="43"/>
        <end position="52"/>
    </location>
</feature>
<comment type="caution">
    <text evidence="3">The sequence shown here is derived from an EMBL/GenBank/DDBJ whole genome shotgun (WGS) entry which is preliminary data.</text>
</comment>
<accession>A0A9Q3GGL7</accession>
<feature type="domain" description="Reverse transcriptase" evidence="2">
    <location>
        <begin position="308"/>
        <end position="438"/>
    </location>
</feature>
<evidence type="ECO:0000313" key="3">
    <source>
        <dbReference type="EMBL" id="MBW0466495.1"/>
    </source>
</evidence>
<evidence type="ECO:0000259" key="2">
    <source>
        <dbReference type="Pfam" id="PF00078"/>
    </source>
</evidence>
<name>A0A9Q3GGL7_9BASI</name>
<dbReference type="EMBL" id="AVOT02001318">
    <property type="protein sequence ID" value="MBW0466495.1"/>
    <property type="molecule type" value="Genomic_DNA"/>
</dbReference>
<proteinExistence type="predicted"/>
<evidence type="ECO:0000313" key="4">
    <source>
        <dbReference type="Proteomes" id="UP000765509"/>
    </source>
</evidence>
<dbReference type="Pfam" id="PF00078">
    <property type="entry name" value="RVT_1"/>
    <property type="match status" value="1"/>
</dbReference>
<dbReference type="Gene3D" id="3.10.10.10">
    <property type="entry name" value="HIV Type 1 Reverse Transcriptase, subunit A, domain 1"/>
    <property type="match status" value="1"/>
</dbReference>
<evidence type="ECO:0000256" key="1">
    <source>
        <dbReference type="SAM" id="MobiDB-lite"/>
    </source>
</evidence>
<feature type="region of interest" description="Disordered" evidence="1">
    <location>
        <begin position="1"/>
        <end position="63"/>
    </location>
</feature>
<dbReference type="InterPro" id="IPR053134">
    <property type="entry name" value="RNA-dir_DNA_polymerase"/>
</dbReference>